<reference evidence="1 2" key="1">
    <citation type="submission" date="2019-07" db="EMBL/GenBank/DDBJ databases">
        <title>Whole genome shotgun sequence of Methylobacterium gnaphalii NBRC 107716.</title>
        <authorList>
            <person name="Hosoyama A."/>
            <person name="Uohara A."/>
            <person name="Ohji S."/>
            <person name="Ichikawa N."/>
        </authorList>
    </citation>
    <scope>NUCLEOTIDE SEQUENCE [LARGE SCALE GENOMIC DNA]</scope>
    <source>
        <strain evidence="1 2">NBRC 107716</strain>
    </source>
</reference>
<dbReference type="Proteomes" id="UP000321750">
    <property type="component" value="Unassembled WGS sequence"/>
</dbReference>
<keyword evidence="2" id="KW-1185">Reference proteome</keyword>
<dbReference type="Pfam" id="PF10117">
    <property type="entry name" value="McrBC"/>
    <property type="match status" value="1"/>
</dbReference>
<dbReference type="EMBL" id="BJZV01000027">
    <property type="protein sequence ID" value="GEP12019.1"/>
    <property type="molecule type" value="Genomic_DNA"/>
</dbReference>
<sequence length="444" mass="48946">MIERTMLEWSRLPYGEDLSQRDTIPMAMADRLAAVARRTALGGEDGGRILQHGRDAIRAGQIVGVLAAEGCALEILPKIDLIGFGAGHADRPAALRRELIHMLAVALDLDIAIGSITALGTQHETLLEVLIRLFCTKLFEAVRRGLPRRYISQADDLRALRGRLDVVRQFSALAASPQRLACRYDELSPDNALNQILKAVVSRLASVARASDNVRSLRELAFAFADITDIPVSALCWDDAVIDRTNARWGELKRLARLLLGNQFQTTSRGHAPGFALLFEMNVLFEEYVGRLLARALAKEGFAVRLQGGGRYCLIELDEIGTSGSKRFLTRPDIIVSQRDAPKLIIDTKWKRLASQIDDPKRGVAQGDVYQLMAYGRLYGCQQLMLLYPHHAGLIQPEGVIGRHRIEGGDDRLTIATIQLGQRSTIANRLSTLAAMRSVETSPG</sequence>
<evidence type="ECO:0000313" key="1">
    <source>
        <dbReference type="EMBL" id="GEP12019.1"/>
    </source>
</evidence>
<name>A0A512JPZ5_9HYPH</name>
<organism evidence="1 2">
    <name type="scientific">Methylobacterium gnaphalii</name>
    <dbReference type="NCBI Taxonomy" id="1010610"/>
    <lineage>
        <taxon>Bacteria</taxon>
        <taxon>Pseudomonadati</taxon>
        <taxon>Pseudomonadota</taxon>
        <taxon>Alphaproteobacteria</taxon>
        <taxon>Hyphomicrobiales</taxon>
        <taxon>Methylobacteriaceae</taxon>
        <taxon>Methylobacterium</taxon>
    </lineage>
</organism>
<comment type="caution">
    <text evidence="1">The sequence shown here is derived from an EMBL/GenBank/DDBJ whole genome shotgun (WGS) entry which is preliminary data.</text>
</comment>
<protein>
    <submittedName>
        <fullName evidence="1">IQ calmodulin-binding-domain protein</fullName>
    </submittedName>
</protein>
<gene>
    <name evidence="1" type="ORF">MGN01_38640</name>
</gene>
<evidence type="ECO:0000313" key="2">
    <source>
        <dbReference type="Proteomes" id="UP000321750"/>
    </source>
</evidence>
<accession>A0A512JPZ5</accession>
<dbReference type="AlphaFoldDB" id="A0A512JPZ5"/>
<dbReference type="PANTHER" id="PTHR38733:SF1">
    <property type="entry name" value="TYPE IV METHYL-DIRECTED RESTRICTION ENZYME ECOKMCRBC"/>
    <property type="match status" value="1"/>
</dbReference>
<dbReference type="PANTHER" id="PTHR38733">
    <property type="entry name" value="PROTEIN MCRC"/>
    <property type="match status" value="1"/>
</dbReference>
<proteinExistence type="predicted"/>
<dbReference type="InterPro" id="IPR019292">
    <property type="entry name" value="McrC"/>
</dbReference>
<dbReference type="OrthoDB" id="307209at2"/>
<dbReference type="RefSeq" id="WP_147048419.1">
    <property type="nucleotide sequence ID" value="NZ_BJZV01000027.1"/>
</dbReference>